<dbReference type="AlphaFoldDB" id="A0A1R0GZU8"/>
<evidence type="ECO:0000313" key="2">
    <source>
        <dbReference type="Proteomes" id="UP000187455"/>
    </source>
</evidence>
<accession>A0A1R0GZU8</accession>
<sequence>MGIVKRDHELVESSAYPYGFSPEVNAWIEVAEDRDSELSASIYIEALELGEDLDSPANLAGEPDMEDLVSSLLGLSLSSIPNPTVSFSSIIPTLGALKTLSIVSTGRNGRSVDRRSKGVLPALSSLLGEGEKCTSDNVLGVATPLAAQQQFRS</sequence>
<keyword evidence="2" id="KW-1185">Reference proteome</keyword>
<protein>
    <submittedName>
        <fullName evidence="1">Uncharacterized protein</fullName>
    </submittedName>
</protein>
<feature type="non-terminal residue" evidence="1">
    <location>
        <position position="153"/>
    </location>
</feature>
<comment type="caution">
    <text evidence="1">The sequence shown here is derived from an EMBL/GenBank/DDBJ whole genome shotgun (WGS) entry which is preliminary data.</text>
</comment>
<gene>
    <name evidence="1" type="ORF">AYI68_g3449</name>
</gene>
<proteinExistence type="predicted"/>
<dbReference type="Proteomes" id="UP000187455">
    <property type="component" value="Unassembled WGS sequence"/>
</dbReference>
<evidence type="ECO:0000313" key="1">
    <source>
        <dbReference type="EMBL" id="OLY82432.1"/>
    </source>
</evidence>
<dbReference type="EMBL" id="LSSL01001547">
    <property type="protein sequence ID" value="OLY82432.1"/>
    <property type="molecule type" value="Genomic_DNA"/>
</dbReference>
<reference evidence="1 2" key="1">
    <citation type="journal article" date="2016" name="Mol. Biol. Evol.">
        <title>Genome-Wide Survey of Gut Fungi (Harpellales) Reveals the First Horizontally Transferred Ubiquitin Gene from a Mosquito Host.</title>
        <authorList>
            <person name="Wang Y."/>
            <person name="White M.M."/>
            <person name="Kvist S."/>
            <person name="Moncalvo J.M."/>
        </authorList>
    </citation>
    <scope>NUCLEOTIDE SEQUENCE [LARGE SCALE GENOMIC DNA]</scope>
    <source>
        <strain evidence="1 2">ALG-7-W6</strain>
    </source>
</reference>
<organism evidence="1 2">
    <name type="scientific">Smittium mucronatum</name>
    <dbReference type="NCBI Taxonomy" id="133383"/>
    <lineage>
        <taxon>Eukaryota</taxon>
        <taxon>Fungi</taxon>
        <taxon>Fungi incertae sedis</taxon>
        <taxon>Zoopagomycota</taxon>
        <taxon>Kickxellomycotina</taxon>
        <taxon>Harpellomycetes</taxon>
        <taxon>Harpellales</taxon>
        <taxon>Legeriomycetaceae</taxon>
        <taxon>Smittium</taxon>
    </lineage>
</organism>
<name>A0A1R0GZU8_9FUNG</name>